<feature type="domain" description="AMP-binding enzyme C-terminal" evidence="4">
    <location>
        <begin position="407"/>
        <end position="469"/>
    </location>
</feature>
<dbReference type="Pfam" id="PF00501">
    <property type="entry name" value="AMP-binding"/>
    <property type="match status" value="2"/>
</dbReference>
<keyword evidence="6" id="KW-1185">Reference proteome</keyword>
<proteinExistence type="inferred from homology"/>
<comment type="similarity">
    <text evidence="1">Belongs to the ATP-dependent AMP-binding enzyme family.</text>
</comment>
<evidence type="ECO:0000256" key="1">
    <source>
        <dbReference type="ARBA" id="ARBA00006432"/>
    </source>
</evidence>
<dbReference type="EMBL" id="PVTF01000013">
    <property type="protein sequence ID" value="PRY35604.1"/>
    <property type="molecule type" value="Genomic_DNA"/>
</dbReference>
<evidence type="ECO:0000259" key="3">
    <source>
        <dbReference type="Pfam" id="PF00501"/>
    </source>
</evidence>
<protein>
    <submittedName>
        <fullName evidence="5">Bile acid-coenzyme A ligase</fullName>
    </submittedName>
</protein>
<evidence type="ECO:0000313" key="6">
    <source>
        <dbReference type="Proteomes" id="UP000239494"/>
    </source>
</evidence>
<feature type="domain" description="AMP-dependent synthetase/ligase" evidence="3">
    <location>
        <begin position="156"/>
        <end position="350"/>
    </location>
</feature>
<dbReference type="GO" id="GO:0031956">
    <property type="term" value="F:medium-chain fatty acid-CoA ligase activity"/>
    <property type="evidence" value="ECO:0007669"/>
    <property type="project" value="TreeGrafter"/>
</dbReference>
<dbReference type="PANTHER" id="PTHR43201">
    <property type="entry name" value="ACYL-COA SYNTHETASE"/>
    <property type="match status" value="1"/>
</dbReference>
<dbReference type="SUPFAM" id="SSF56801">
    <property type="entry name" value="Acetyl-CoA synthetase-like"/>
    <property type="match status" value="1"/>
</dbReference>
<sequence>MPDTTRHSEFFAPGTPFVTAVRRFAEADPDAVALTDDRGSLTRGELDRRSNRLARAYADLGVGEGSFVTIGLPTGGAFIEAVLAVWKLGATPQPVSSRLPARELAAILDVVRPALVVGLDAGAAAPWVPVGFEPGDTLDDGPLPLVVSRYWKAPTSGGSTGVPKVIVGDQAAVVDSLVPLMPLIRMRPGSTTLIATPLGHNAAVLWSSAALVTGGHLVVMPRFDAERTLDLIARHRVEWVCLVPTELHRIARLPEPVRAAADLSSLELVATGAAPCPQWLRRFWVDWIGPDRLLEFYSATEAQAIVITDGRGWLSHPGSVGRVVVGEIEVRDEHGAVVPDGTVGELWMRRSADDAGPYFYLGATPRRDERNFDTVGDLGFLRDGWLHLADRKADMVVIGASNVYPAEVESALEEHPLVTSSCVVGLPDDEYGSVLHAIVQTSAPVTDEELAAHVGERLLHYKVPRTYERTTEPLLDDAGKVRRAQLRDRVLAERAPTTPR</sequence>
<dbReference type="PANTHER" id="PTHR43201:SF5">
    <property type="entry name" value="MEDIUM-CHAIN ACYL-COA LIGASE ACSF2, MITOCHONDRIAL"/>
    <property type="match status" value="1"/>
</dbReference>
<feature type="domain" description="AMP-dependent synthetase/ligase" evidence="3">
    <location>
        <begin position="22"/>
        <end position="118"/>
    </location>
</feature>
<dbReference type="Proteomes" id="UP000239494">
    <property type="component" value="Unassembled WGS sequence"/>
</dbReference>
<dbReference type="RefSeq" id="WP_106193114.1">
    <property type="nucleotide sequence ID" value="NZ_PVTF01000013.1"/>
</dbReference>
<dbReference type="InterPro" id="IPR045851">
    <property type="entry name" value="AMP-bd_C_sf"/>
</dbReference>
<dbReference type="AlphaFoldDB" id="A0A2T0SQB5"/>
<accession>A0A2T0SQB5</accession>
<evidence type="ECO:0000313" key="5">
    <source>
        <dbReference type="EMBL" id="PRY35604.1"/>
    </source>
</evidence>
<keyword evidence="2 5" id="KW-0436">Ligase</keyword>
<name>A0A2T0SQB5_9PSEU</name>
<dbReference type="OrthoDB" id="9803968at2"/>
<comment type="caution">
    <text evidence="5">The sequence shown here is derived from an EMBL/GenBank/DDBJ whole genome shotgun (WGS) entry which is preliminary data.</text>
</comment>
<dbReference type="Gene3D" id="3.40.50.12780">
    <property type="entry name" value="N-terminal domain of ligase-like"/>
    <property type="match status" value="1"/>
</dbReference>
<reference evidence="5 6" key="1">
    <citation type="submission" date="2018-03" db="EMBL/GenBank/DDBJ databases">
        <title>Genomic Encyclopedia of Archaeal and Bacterial Type Strains, Phase II (KMG-II): from individual species to whole genera.</title>
        <authorList>
            <person name="Goeker M."/>
        </authorList>
    </citation>
    <scope>NUCLEOTIDE SEQUENCE [LARGE SCALE GENOMIC DNA]</scope>
    <source>
        <strain evidence="5 6">DSM 44720</strain>
    </source>
</reference>
<dbReference type="InterPro" id="IPR025110">
    <property type="entry name" value="AMP-bd_C"/>
</dbReference>
<dbReference type="GO" id="GO:0006631">
    <property type="term" value="P:fatty acid metabolic process"/>
    <property type="evidence" value="ECO:0007669"/>
    <property type="project" value="TreeGrafter"/>
</dbReference>
<dbReference type="InterPro" id="IPR042099">
    <property type="entry name" value="ANL_N_sf"/>
</dbReference>
<evidence type="ECO:0000259" key="4">
    <source>
        <dbReference type="Pfam" id="PF13193"/>
    </source>
</evidence>
<gene>
    <name evidence="5" type="ORF">CLV43_11331</name>
</gene>
<evidence type="ECO:0000256" key="2">
    <source>
        <dbReference type="ARBA" id="ARBA00022598"/>
    </source>
</evidence>
<organism evidence="5 6">
    <name type="scientific">Umezawaea tangerina</name>
    <dbReference type="NCBI Taxonomy" id="84725"/>
    <lineage>
        <taxon>Bacteria</taxon>
        <taxon>Bacillati</taxon>
        <taxon>Actinomycetota</taxon>
        <taxon>Actinomycetes</taxon>
        <taxon>Pseudonocardiales</taxon>
        <taxon>Pseudonocardiaceae</taxon>
        <taxon>Umezawaea</taxon>
    </lineage>
</organism>
<dbReference type="Gene3D" id="3.30.300.30">
    <property type="match status" value="1"/>
</dbReference>
<dbReference type="InterPro" id="IPR000873">
    <property type="entry name" value="AMP-dep_synth/lig_dom"/>
</dbReference>
<dbReference type="Pfam" id="PF13193">
    <property type="entry name" value="AMP-binding_C"/>
    <property type="match status" value="1"/>
</dbReference>